<comment type="caution">
    <text evidence="2">The sequence shown here is derived from an EMBL/GenBank/DDBJ whole genome shotgun (WGS) entry which is preliminary data.</text>
</comment>
<accession>A0ABV9F648</accession>
<dbReference type="SMART" id="SM01034">
    <property type="entry name" value="BLUF"/>
    <property type="match status" value="1"/>
</dbReference>
<dbReference type="InterPro" id="IPR036046">
    <property type="entry name" value="Acylphosphatase-like_dom_sf"/>
</dbReference>
<evidence type="ECO:0000259" key="1">
    <source>
        <dbReference type="PROSITE" id="PS50925"/>
    </source>
</evidence>
<dbReference type="Pfam" id="PF04940">
    <property type="entry name" value="BLUF"/>
    <property type="match status" value="1"/>
</dbReference>
<organism evidence="2 3">
    <name type="scientific">Sphingobium tyrosinilyticum</name>
    <dbReference type="NCBI Taxonomy" id="2715436"/>
    <lineage>
        <taxon>Bacteria</taxon>
        <taxon>Pseudomonadati</taxon>
        <taxon>Pseudomonadota</taxon>
        <taxon>Alphaproteobacteria</taxon>
        <taxon>Sphingomonadales</taxon>
        <taxon>Sphingomonadaceae</taxon>
        <taxon>Sphingobium</taxon>
    </lineage>
</organism>
<dbReference type="PROSITE" id="PS50925">
    <property type="entry name" value="BLUF"/>
    <property type="match status" value="1"/>
</dbReference>
<proteinExistence type="predicted"/>
<dbReference type="RefSeq" id="WP_066527522.1">
    <property type="nucleotide sequence ID" value="NZ_JBHSFZ010000064.1"/>
</dbReference>
<reference evidence="3" key="1">
    <citation type="journal article" date="2019" name="Int. J. Syst. Evol. Microbiol.">
        <title>The Global Catalogue of Microorganisms (GCM) 10K type strain sequencing project: providing services to taxonomists for standard genome sequencing and annotation.</title>
        <authorList>
            <consortium name="The Broad Institute Genomics Platform"/>
            <consortium name="The Broad Institute Genome Sequencing Center for Infectious Disease"/>
            <person name="Wu L."/>
            <person name="Ma J."/>
        </authorList>
    </citation>
    <scope>NUCLEOTIDE SEQUENCE [LARGE SCALE GENOMIC DNA]</scope>
    <source>
        <strain evidence="3">NBRC 103632</strain>
    </source>
</reference>
<dbReference type="InterPro" id="IPR007024">
    <property type="entry name" value="BLUF_domain"/>
</dbReference>
<evidence type="ECO:0000313" key="3">
    <source>
        <dbReference type="Proteomes" id="UP001595957"/>
    </source>
</evidence>
<protein>
    <submittedName>
        <fullName evidence="2">BLUF domain-containing protein</fullName>
    </submittedName>
</protein>
<feature type="domain" description="BLUF" evidence="1">
    <location>
        <begin position="2"/>
        <end position="95"/>
    </location>
</feature>
<dbReference type="SUPFAM" id="SSF54975">
    <property type="entry name" value="Acylphosphatase/BLUF domain-like"/>
    <property type="match status" value="1"/>
</dbReference>
<evidence type="ECO:0000313" key="2">
    <source>
        <dbReference type="EMBL" id="MFC4596485.1"/>
    </source>
</evidence>
<keyword evidence="3" id="KW-1185">Reference proteome</keyword>
<dbReference type="EMBL" id="JBHSFZ010000064">
    <property type="protein sequence ID" value="MFC4596485.1"/>
    <property type="molecule type" value="Genomic_DNA"/>
</dbReference>
<dbReference type="Gene3D" id="3.30.70.100">
    <property type="match status" value="1"/>
</dbReference>
<gene>
    <name evidence="2" type="ORF">ACFO3E_20250</name>
</gene>
<dbReference type="Proteomes" id="UP001595957">
    <property type="component" value="Unassembled WGS sequence"/>
</dbReference>
<name>A0ABV9F648_9SPHN</name>
<sequence>MFERWLYISTSQLIDADAPDHVREIVDISIPRNASLSVTGALLFTGRRFAQYLEGPAEGIAELKRSILQDPRHRDVHTIAEGPYDHRRFLTWSLDYAGPSQFVASKVEDALTAALNGSEEGIEALAEMLAGFAIEGHS</sequence>